<dbReference type="Pfam" id="PF13424">
    <property type="entry name" value="TPR_12"/>
    <property type="match status" value="3"/>
</dbReference>
<evidence type="ECO:0000256" key="4">
    <source>
        <dbReference type="SAM" id="Coils"/>
    </source>
</evidence>
<keyword evidence="2 3" id="KW-0802">TPR repeat</keyword>
<protein>
    <submittedName>
        <fullName evidence="7">CHAT domain-containing protein</fullName>
    </submittedName>
</protein>
<evidence type="ECO:0000313" key="8">
    <source>
        <dbReference type="Proteomes" id="UP001172082"/>
    </source>
</evidence>
<evidence type="ECO:0000256" key="1">
    <source>
        <dbReference type="ARBA" id="ARBA00022737"/>
    </source>
</evidence>
<dbReference type="RefSeq" id="WP_346754548.1">
    <property type="nucleotide sequence ID" value="NZ_JAUJEA010000011.1"/>
</dbReference>
<dbReference type="SMART" id="SM00028">
    <property type="entry name" value="TPR"/>
    <property type="match status" value="9"/>
</dbReference>
<gene>
    <name evidence="7" type="ORF">QQ008_24260</name>
</gene>
<keyword evidence="8" id="KW-1185">Reference proteome</keyword>
<dbReference type="PROSITE" id="PS50005">
    <property type="entry name" value="TPR"/>
    <property type="match status" value="1"/>
</dbReference>
<organism evidence="7 8">
    <name type="scientific">Splendidivirga corallicola</name>
    <dbReference type="NCBI Taxonomy" id="3051826"/>
    <lineage>
        <taxon>Bacteria</taxon>
        <taxon>Pseudomonadati</taxon>
        <taxon>Bacteroidota</taxon>
        <taxon>Cytophagia</taxon>
        <taxon>Cytophagales</taxon>
        <taxon>Splendidivirgaceae</taxon>
        <taxon>Splendidivirga</taxon>
    </lineage>
</organism>
<dbReference type="SUPFAM" id="SSF48452">
    <property type="entry name" value="TPR-like"/>
    <property type="match status" value="2"/>
</dbReference>
<dbReference type="PROSITE" id="PS50293">
    <property type="entry name" value="TPR_REGION"/>
    <property type="match status" value="1"/>
</dbReference>
<dbReference type="PANTHER" id="PTHR45641:SF19">
    <property type="entry name" value="NEPHROCYSTIN-3"/>
    <property type="match status" value="1"/>
</dbReference>
<dbReference type="InterPro" id="IPR019734">
    <property type="entry name" value="TPR_rpt"/>
</dbReference>
<keyword evidence="5" id="KW-0812">Transmembrane</keyword>
<keyword evidence="4" id="KW-0175">Coiled coil</keyword>
<evidence type="ECO:0000259" key="6">
    <source>
        <dbReference type="Pfam" id="PF12770"/>
    </source>
</evidence>
<dbReference type="PANTHER" id="PTHR45641">
    <property type="entry name" value="TETRATRICOPEPTIDE REPEAT PROTEIN (AFU_ORTHOLOGUE AFUA_6G03870)"/>
    <property type="match status" value="1"/>
</dbReference>
<dbReference type="InterPro" id="IPR024983">
    <property type="entry name" value="CHAT_dom"/>
</dbReference>
<evidence type="ECO:0000256" key="2">
    <source>
        <dbReference type="ARBA" id="ARBA00022803"/>
    </source>
</evidence>
<evidence type="ECO:0000313" key="7">
    <source>
        <dbReference type="EMBL" id="MDN5204528.1"/>
    </source>
</evidence>
<sequence length="1007" mass="115479">MKGIKNWLSSILVIGTISSVNCFAHNTIIYSDTLAIKYYLKAKEFGDTYRFDSSIYYYQKALSNYEEDKDVRGIILSTLGLGACYVWQSKFETAEENLKRALSISVENFGESDSLVANCYSTLGFYYGKTSDYEMQLASHKKSIDIGIKTLGANHLTVAKYYGNYGVALSNKSDYKKALNSLETQKKIYIEKLPADHKDLTHTYNNLGQVYYRKGDFDKAIDHYEKTLAINLRHSPPDYFQIGAGHLNLGTTYQAKGEFNKALDHFRMTQEAFLRIFPENHRFLGLVNNNIGVVSAKMMNYQDALLHFHSTEKIYVEQLGRDHPNMAILHINIADAYLKTNQTKKSLDHLNRALEIQLEKLPPNHPELGITLNNFGNYYLKTNKPQKALTYFQKALITLIKDFKNTDYHINPTLEHKELDSKTILLDVFKGKASAFNGLYQSDSAKTENLENSFKVYKLAIRLIDIIRFSLIREASQEDLSIRSYPIYEEAINVACKLYKITKNKEYLNAAFEFSRKSKAFTLLQAIKRADGLKFSDVPDVLIEKEHEVRVNIAFYKKQLRQAENEKDSIKIGRYKNLLFKNTSLWDSLNRHLENNYSNYYQLKYKDTFLSASEIQKQDLDAQTALLEYFVGDSSIYTFCLTHHGLEVFSQKRTKEYDLWIEGFRKSVSDGQFILNNIEKSDSLYVFSAKKLYDLLLSEPLNTISFPLENLIIVPSGTLGYLSFEALIMELPIDTKNFQYSELSYLVKNYQVRYLYTVETTNGENTVRRTSGRFGGFGVTDVSLPGADLEVEMIADITRGDTWIGPLATERNVKSNAWNYSFLHFSTHGYYNDLDPLFSNLIFTQSSDTLEDDSLMVIEVYAMRLNTHLAVLSACETGNGKLSRGEGIMSLARAFVYSGCPSIVTSLWKVDSENASYLTTYFYKNLDKGLYKDKALQDAKLSYIGQADNLHAHPHFWASFILIGDNAPVKFEDNYDYRLWLFSGILILILGYIIFRKRGNRSIERLS</sequence>
<keyword evidence="5" id="KW-1133">Transmembrane helix</keyword>
<reference evidence="7" key="1">
    <citation type="submission" date="2023-06" db="EMBL/GenBank/DDBJ databases">
        <title>Genomic of Parafulvivirga corallium.</title>
        <authorList>
            <person name="Wang G."/>
        </authorList>
    </citation>
    <scope>NUCLEOTIDE SEQUENCE</scope>
    <source>
        <strain evidence="7">BMA10</strain>
    </source>
</reference>
<keyword evidence="5" id="KW-0472">Membrane</keyword>
<evidence type="ECO:0000256" key="5">
    <source>
        <dbReference type="SAM" id="Phobius"/>
    </source>
</evidence>
<dbReference type="EMBL" id="JAUJEA010000011">
    <property type="protein sequence ID" value="MDN5204528.1"/>
    <property type="molecule type" value="Genomic_DNA"/>
</dbReference>
<accession>A0ABT8KY48</accession>
<dbReference type="Gene3D" id="1.25.40.10">
    <property type="entry name" value="Tetratricopeptide repeat domain"/>
    <property type="match status" value="2"/>
</dbReference>
<name>A0ABT8KY48_9BACT</name>
<dbReference type="Pfam" id="PF12770">
    <property type="entry name" value="CHAT"/>
    <property type="match status" value="1"/>
</dbReference>
<dbReference type="InterPro" id="IPR011990">
    <property type="entry name" value="TPR-like_helical_dom_sf"/>
</dbReference>
<feature type="repeat" description="TPR" evidence="3">
    <location>
        <begin position="201"/>
        <end position="234"/>
    </location>
</feature>
<proteinExistence type="predicted"/>
<dbReference type="Pfam" id="PF13374">
    <property type="entry name" value="TPR_10"/>
    <property type="match status" value="1"/>
</dbReference>
<dbReference type="Proteomes" id="UP001172082">
    <property type="component" value="Unassembled WGS sequence"/>
</dbReference>
<keyword evidence="1" id="KW-0677">Repeat</keyword>
<comment type="caution">
    <text evidence="7">The sequence shown here is derived from an EMBL/GenBank/DDBJ whole genome shotgun (WGS) entry which is preliminary data.</text>
</comment>
<evidence type="ECO:0000256" key="3">
    <source>
        <dbReference type="PROSITE-ProRule" id="PRU00339"/>
    </source>
</evidence>
<feature type="domain" description="CHAT" evidence="6">
    <location>
        <begin position="689"/>
        <end position="965"/>
    </location>
</feature>
<feature type="transmembrane region" description="Helical" evidence="5">
    <location>
        <begin position="977"/>
        <end position="995"/>
    </location>
</feature>
<feature type="coiled-coil region" evidence="4">
    <location>
        <begin position="546"/>
        <end position="573"/>
    </location>
</feature>